<sequence length="589" mass="64605">MRLSLPIPTLLLSALGTVSAAESSYNCTPGQSCWPTATEWQAFNMTIGGRLVETIPWAAPCYLTSGHYNMAKCSEIADKYTTGLERAGVYGATEQVQYETCGNSGCLLQSIAPGLPPLGQRCELGSLSAYHVDVREPSHIGETIKFAKAHNIRLSIKNTGHDYIGRSTAPNTLAIWTHNLQTLKYHRTFTGKNCPSGRREHIGEMGAGVMARDAYDFFEGYDMNVAGGNAASVGLAGGFGQGGGHGVFTPTYGLMVDQAVEFDVVTADGRILTINECNEPDLFWAMRGGGGGTYAVLTAYRFQLYPAIPIHMHHFKATFSLVGSYISNSITRALITAHVTNQTIWSDNSITGRFYYGGNFVEFHTILPYNDDGSKFKSLTESWLQGIRAIRGLRIILDEYNTYQKYSDYNAVAQEGAARLTPNGFAGHVSSRLVPRDLFEPEYIPDLINATLTGIETNRALTMVINGSPALEVLMTTPVHTPDTEGKTSANPAWRSALWHAVYLGGWTKGTSIASQQETIARINEAAEPLRGLTPGGGSYQNEDSILVEDWQSTFFGSYYDRLLEIKNRYDPTHVFDCYKCVGWREANE</sequence>
<keyword evidence="6" id="KW-1185">Reference proteome</keyword>
<evidence type="ECO:0000313" key="5">
    <source>
        <dbReference type="EMBL" id="KAL2800373.1"/>
    </source>
</evidence>
<dbReference type="InterPro" id="IPR012951">
    <property type="entry name" value="BBE"/>
</dbReference>
<evidence type="ECO:0000259" key="4">
    <source>
        <dbReference type="PROSITE" id="PS51387"/>
    </source>
</evidence>
<dbReference type="InterPro" id="IPR006094">
    <property type="entry name" value="Oxid_FAD_bind_N"/>
</dbReference>
<dbReference type="InterPro" id="IPR016169">
    <property type="entry name" value="FAD-bd_PCMH_sub2"/>
</dbReference>
<dbReference type="InterPro" id="IPR050432">
    <property type="entry name" value="FAD-linked_Oxidoreductases_BP"/>
</dbReference>
<dbReference type="Proteomes" id="UP001610563">
    <property type="component" value="Unassembled WGS sequence"/>
</dbReference>
<comment type="similarity">
    <text evidence="1">Belongs to the oxygen-dependent FAD-linked oxidoreductase family.</text>
</comment>
<name>A0ABR4GMS0_9EURO</name>
<keyword evidence="2" id="KW-0560">Oxidoreductase</keyword>
<evidence type="ECO:0000256" key="1">
    <source>
        <dbReference type="ARBA" id="ARBA00005466"/>
    </source>
</evidence>
<dbReference type="PANTHER" id="PTHR13878:SF91">
    <property type="entry name" value="FAD BINDING DOMAIN PROTEIN (AFU_ORTHOLOGUE AFUA_6G12070)-RELATED"/>
    <property type="match status" value="1"/>
</dbReference>
<dbReference type="Gene3D" id="3.30.465.10">
    <property type="match status" value="2"/>
</dbReference>
<dbReference type="PROSITE" id="PS51387">
    <property type="entry name" value="FAD_PCMH"/>
    <property type="match status" value="1"/>
</dbReference>
<evidence type="ECO:0000256" key="3">
    <source>
        <dbReference type="SAM" id="SignalP"/>
    </source>
</evidence>
<dbReference type="Pfam" id="PF08031">
    <property type="entry name" value="BBE"/>
    <property type="match status" value="1"/>
</dbReference>
<dbReference type="InterPro" id="IPR016166">
    <property type="entry name" value="FAD-bd_PCMH"/>
</dbReference>
<keyword evidence="3" id="KW-0732">Signal</keyword>
<evidence type="ECO:0000313" key="6">
    <source>
        <dbReference type="Proteomes" id="UP001610563"/>
    </source>
</evidence>
<evidence type="ECO:0000256" key="2">
    <source>
        <dbReference type="ARBA" id="ARBA00023002"/>
    </source>
</evidence>
<comment type="caution">
    <text evidence="5">The sequence shown here is derived from an EMBL/GenBank/DDBJ whole genome shotgun (WGS) entry which is preliminary data.</text>
</comment>
<gene>
    <name evidence="5" type="ORF">BJX66DRAFT_321781</name>
</gene>
<feature type="chain" id="PRO_5046108300" evidence="3">
    <location>
        <begin position="21"/>
        <end position="589"/>
    </location>
</feature>
<accession>A0ABR4GMS0</accession>
<dbReference type="InterPro" id="IPR036318">
    <property type="entry name" value="FAD-bd_PCMH-like_sf"/>
</dbReference>
<organism evidence="5 6">
    <name type="scientific">Aspergillus keveii</name>
    <dbReference type="NCBI Taxonomy" id="714993"/>
    <lineage>
        <taxon>Eukaryota</taxon>
        <taxon>Fungi</taxon>
        <taxon>Dikarya</taxon>
        <taxon>Ascomycota</taxon>
        <taxon>Pezizomycotina</taxon>
        <taxon>Eurotiomycetes</taxon>
        <taxon>Eurotiomycetidae</taxon>
        <taxon>Eurotiales</taxon>
        <taxon>Aspergillaceae</taxon>
        <taxon>Aspergillus</taxon>
        <taxon>Aspergillus subgen. Nidulantes</taxon>
    </lineage>
</organism>
<feature type="domain" description="FAD-binding PCMH-type" evidence="4">
    <location>
        <begin position="124"/>
        <end position="307"/>
    </location>
</feature>
<feature type="signal peptide" evidence="3">
    <location>
        <begin position="1"/>
        <end position="20"/>
    </location>
</feature>
<reference evidence="5 6" key="1">
    <citation type="submission" date="2024-07" db="EMBL/GenBank/DDBJ databases">
        <title>Section-level genome sequencing and comparative genomics of Aspergillus sections Usti and Cavernicolus.</title>
        <authorList>
            <consortium name="Lawrence Berkeley National Laboratory"/>
            <person name="Nybo J.L."/>
            <person name="Vesth T.C."/>
            <person name="Theobald S."/>
            <person name="Frisvad J.C."/>
            <person name="Larsen T.O."/>
            <person name="Kjaerboelling I."/>
            <person name="Rothschild-Mancinelli K."/>
            <person name="Lyhne E.K."/>
            <person name="Kogle M.E."/>
            <person name="Barry K."/>
            <person name="Clum A."/>
            <person name="Na H."/>
            <person name="Ledsgaard L."/>
            <person name="Lin J."/>
            <person name="Lipzen A."/>
            <person name="Kuo A."/>
            <person name="Riley R."/>
            <person name="Mondo S."/>
            <person name="Labutti K."/>
            <person name="Haridas S."/>
            <person name="Pangalinan J."/>
            <person name="Salamov A.A."/>
            <person name="Simmons B.A."/>
            <person name="Magnuson J.K."/>
            <person name="Chen J."/>
            <person name="Drula E."/>
            <person name="Henrissat B."/>
            <person name="Wiebenga A."/>
            <person name="Lubbers R.J."/>
            <person name="Gomes A.C."/>
            <person name="Makela M.R."/>
            <person name="Stajich J."/>
            <person name="Grigoriev I.V."/>
            <person name="Mortensen U.H."/>
            <person name="De Vries R.P."/>
            <person name="Baker S.E."/>
            <person name="Andersen M.R."/>
        </authorList>
    </citation>
    <scope>NUCLEOTIDE SEQUENCE [LARGE SCALE GENOMIC DNA]</scope>
    <source>
        <strain evidence="5 6">CBS 209.92</strain>
    </source>
</reference>
<dbReference type="Pfam" id="PF01565">
    <property type="entry name" value="FAD_binding_4"/>
    <property type="match status" value="1"/>
</dbReference>
<protein>
    <submittedName>
        <fullName evidence="5">FAD binding domain-containing protein</fullName>
    </submittedName>
</protein>
<dbReference type="EMBL" id="JBFTWV010000004">
    <property type="protein sequence ID" value="KAL2800373.1"/>
    <property type="molecule type" value="Genomic_DNA"/>
</dbReference>
<dbReference type="SUPFAM" id="SSF56176">
    <property type="entry name" value="FAD-binding/transporter-associated domain-like"/>
    <property type="match status" value="1"/>
</dbReference>
<dbReference type="PANTHER" id="PTHR13878">
    <property type="entry name" value="GULONOLACTONE OXIDASE"/>
    <property type="match status" value="1"/>
</dbReference>
<proteinExistence type="inferred from homology"/>